<feature type="domain" description="Sugar phosphate transporter" evidence="6">
    <location>
        <begin position="1"/>
        <end position="175"/>
    </location>
</feature>
<dbReference type="InterPro" id="IPR050186">
    <property type="entry name" value="TPT_transporter"/>
</dbReference>
<dbReference type="InterPro" id="IPR004853">
    <property type="entry name" value="Sugar_P_trans_dom"/>
</dbReference>
<evidence type="ECO:0000313" key="8">
    <source>
        <dbReference type="Proteomes" id="UP000265520"/>
    </source>
</evidence>
<proteinExistence type="predicted"/>
<evidence type="ECO:0000259" key="6">
    <source>
        <dbReference type="Pfam" id="PF03151"/>
    </source>
</evidence>
<evidence type="ECO:0000256" key="1">
    <source>
        <dbReference type="ARBA" id="ARBA00004141"/>
    </source>
</evidence>
<evidence type="ECO:0000256" key="2">
    <source>
        <dbReference type="ARBA" id="ARBA00022692"/>
    </source>
</evidence>
<evidence type="ECO:0000256" key="4">
    <source>
        <dbReference type="ARBA" id="ARBA00023136"/>
    </source>
</evidence>
<evidence type="ECO:0000256" key="3">
    <source>
        <dbReference type="ARBA" id="ARBA00022989"/>
    </source>
</evidence>
<dbReference type="Proteomes" id="UP000265520">
    <property type="component" value="Unassembled WGS sequence"/>
</dbReference>
<keyword evidence="8" id="KW-1185">Reference proteome</keyword>
<reference evidence="7 8" key="1">
    <citation type="journal article" date="2018" name="Front. Plant Sci.">
        <title>Red Clover (Trifolium pratense) and Zigzag Clover (T. medium) - A Picture of Genomic Similarities and Differences.</title>
        <authorList>
            <person name="Dluhosova J."/>
            <person name="Istvanek J."/>
            <person name="Nedelnik J."/>
            <person name="Repkova J."/>
        </authorList>
    </citation>
    <scope>NUCLEOTIDE SEQUENCE [LARGE SCALE GENOMIC DNA]</scope>
    <source>
        <strain evidence="8">cv. 10/8</strain>
        <tissue evidence="7">Leaf</tissue>
    </source>
</reference>
<dbReference type="GO" id="GO:0016020">
    <property type="term" value="C:membrane"/>
    <property type="evidence" value="ECO:0007669"/>
    <property type="project" value="UniProtKB-SubCell"/>
</dbReference>
<keyword evidence="7" id="KW-0670">Pyruvate</keyword>
<evidence type="ECO:0000256" key="5">
    <source>
        <dbReference type="SAM" id="Phobius"/>
    </source>
</evidence>
<accession>A0A392M8Y9</accession>
<evidence type="ECO:0000313" key="7">
    <source>
        <dbReference type="EMBL" id="MCH82654.1"/>
    </source>
</evidence>
<keyword evidence="4 5" id="KW-0472">Membrane</keyword>
<organism evidence="7 8">
    <name type="scientific">Trifolium medium</name>
    <dbReference type="NCBI Taxonomy" id="97028"/>
    <lineage>
        <taxon>Eukaryota</taxon>
        <taxon>Viridiplantae</taxon>
        <taxon>Streptophyta</taxon>
        <taxon>Embryophyta</taxon>
        <taxon>Tracheophyta</taxon>
        <taxon>Spermatophyta</taxon>
        <taxon>Magnoliopsida</taxon>
        <taxon>eudicotyledons</taxon>
        <taxon>Gunneridae</taxon>
        <taxon>Pentapetalae</taxon>
        <taxon>rosids</taxon>
        <taxon>fabids</taxon>
        <taxon>Fabales</taxon>
        <taxon>Fabaceae</taxon>
        <taxon>Papilionoideae</taxon>
        <taxon>50 kb inversion clade</taxon>
        <taxon>NPAAA clade</taxon>
        <taxon>Hologalegina</taxon>
        <taxon>IRL clade</taxon>
        <taxon>Trifolieae</taxon>
        <taxon>Trifolium</taxon>
    </lineage>
</organism>
<dbReference type="AlphaFoldDB" id="A0A392M8Y9"/>
<comment type="caution">
    <text evidence="7">The sequence shown here is derived from an EMBL/GenBank/DDBJ whole genome shotgun (WGS) entry which is preliminary data.</text>
</comment>
<protein>
    <submittedName>
        <fullName evidence="7">Phosphoenolpyruvate phosphate translocator 2 chloroplastic-like</fullName>
    </submittedName>
</protein>
<dbReference type="EMBL" id="LXQA010003988">
    <property type="protein sequence ID" value="MCH82654.1"/>
    <property type="molecule type" value="Genomic_DNA"/>
</dbReference>
<dbReference type="Pfam" id="PF03151">
    <property type="entry name" value="TPT"/>
    <property type="match status" value="1"/>
</dbReference>
<comment type="subcellular location">
    <subcellularLocation>
        <location evidence="1">Membrane</location>
        <topology evidence="1">Multi-pass membrane protein</topology>
    </subcellularLocation>
</comment>
<gene>
    <name evidence="7" type="ORF">A2U01_0003465</name>
</gene>
<feature type="non-terminal residue" evidence="7">
    <location>
        <position position="175"/>
    </location>
</feature>
<keyword evidence="2 5" id="KW-0812">Transmembrane</keyword>
<feature type="transmembrane region" description="Helical" evidence="5">
    <location>
        <begin position="79"/>
        <end position="100"/>
    </location>
</feature>
<name>A0A392M8Y9_9FABA</name>
<sequence>MEPFFTVVLSSLLLGEMPTLWVLSSLLPIVGGVALASMTEVSFNWIGFSTAMASNLTNQSRNVLSKKLMANEEDALDNINLYSVITIISFFLLLPFAIFLEGVKFTPSYLQSAASQGLNVRELCIRSVLAAFCFHAYQQVSYGILEKVSPVTHSVGNCVKRVVVIVSSVIFFQTP</sequence>
<dbReference type="InterPro" id="IPR037185">
    <property type="entry name" value="EmrE-like"/>
</dbReference>
<dbReference type="PANTHER" id="PTHR11132">
    <property type="entry name" value="SOLUTE CARRIER FAMILY 35"/>
    <property type="match status" value="1"/>
</dbReference>
<dbReference type="SUPFAM" id="SSF103481">
    <property type="entry name" value="Multidrug resistance efflux transporter EmrE"/>
    <property type="match status" value="1"/>
</dbReference>
<keyword evidence="3 5" id="KW-1133">Transmembrane helix</keyword>